<keyword evidence="5" id="KW-1133">Transmembrane helix</keyword>
<evidence type="ECO:0000256" key="1">
    <source>
        <dbReference type="ARBA" id="ARBA00004323"/>
    </source>
</evidence>
<keyword evidence="3" id="KW-0808">Transferase</keyword>
<keyword evidence="5" id="KW-0812">Transmembrane</keyword>
<reference evidence="7" key="1">
    <citation type="journal article" date="2016" name="J. Exp. Bot.">
        <title>Differences in glycosyltransferase family 61 accompany variation in seed coat mucilage composition in Plantago spp.</title>
        <authorList>
            <person name="Phan J.L."/>
            <person name="Tucker M.R."/>
            <person name="Khor S.F."/>
            <person name="Shirley N."/>
            <person name="Lahnstein J."/>
            <person name="Beahan C."/>
            <person name="Bacic A."/>
            <person name="Burton R.A."/>
        </authorList>
    </citation>
    <scope>NUCLEOTIDE SEQUENCE</scope>
</reference>
<evidence type="ECO:0000256" key="4">
    <source>
        <dbReference type="ARBA" id="ARBA00023180"/>
    </source>
</evidence>
<evidence type="ECO:0000256" key="5">
    <source>
        <dbReference type="SAM" id="Phobius"/>
    </source>
</evidence>
<keyword evidence="5" id="KW-0472">Membrane</keyword>
<evidence type="ECO:0000259" key="6">
    <source>
        <dbReference type="Pfam" id="PF04577"/>
    </source>
</evidence>
<dbReference type="AlphaFoldDB" id="A0A1P8KZX6"/>
<feature type="domain" description="Glycosyltransferase 61 catalytic" evidence="6">
    <location>
        <begin position="177"/>
        <end position="367"/>
    </location>
</feature>
<dbReference type="PANTHER" id="PTHR20961">
    <property type="entry name" value="GLYCOSYLTRANSFERASE"/>
    <property type="match status" value="1"/>
</dbReference>
<dbReference type="InterPro" id="IPR049625">
    <property type="entry name" value="Glyco_transf_61_cat"/>
</dbReference>
<feature type="transmembrane region" description="Helical" evidence="5">
    <location>
        <begin position="20"/>
        <end position="41"/>
    </location>
</feature>
<keyword evidence="4" id="KW-0325">Glycoprotein</keyword>
<evidence type="ECO:0000256" key="2">
    <source>
        <dbReference type="ARBA" id="ARBA00022676"/>
    </source>
</evidence>
<sequence>MTKANLISRLKIYRKSFCGIKLKGISLIWWLILSLSLWSSMKTLRNYMSQTDDEGHSNFQSSRNGAVSISKTTELVVKKKEWCGNISGDANFCDLEGDIRVQADKATIFLMTSNETILNSTRSWDIKPYPRFYVPNLRHWTVKLVRYNDKDDNVSLCTQNHNNPSILFSMYGHSGNYYHSFSDLLFPLYITSFEFQGDVDLLATDYRVSWVTKFQDILSRFTRQPILDIDKENGKIHCYKKMFVGLKFYRDLLIDQSAPEYALGVSMPNFRQLLRDTYLLERKNATLGSVNPRLMIVTRTKTRIIINQDEVAQAARELGFVVVLAEADGSTNLSKFAQGVNSCDAMVGIHGAGLTNMLFLPDNGVVIQLIPLGGIEWWAKVDFGYPPAGMNLRYLEYNITTNESTLGKLYPSDHPFLTHPETFHKAKWELILKLYLDNQNFTIDIERFKHTLVKAMELLKN</sequence>
<proteinExistence type="evidence at transcript level"/>
<comment type="subcellular location">
    <subcellularLocation>
        <location evidence="1">Golgi apparatus membrane</location>
        <topology evidence="1">Single-pass type II membrane protein</topology>
    </subcellularLocation>
</comment>
<dbReference type="GO" id="GO:0000139">
    <property type="term" value="C:Golgi membrane"/>
    <property type="evidence" value="ECO:0007669"/>
    <property type="project" value="UniProtKB-SubCell"/>
</dbReference>
<dbReference type="InterPro" id="IPR007657">
    <property type="entry name" value="Glycosyltransferase_61"/>
</dbReference>
<reference evidence="7" key="2">
    <citation type="submission" date="2017-01" db="EMBL/GenBank/DDBJ databases">
        <authorList>
            <person name="Mah S.A."/>
            <person name="Swanson W.J."/>
            <person name="Moy G.W."/>
            <person name="Vacquier V.D."/>
        </authorList>
    </citation>
    <scope>NUCLEOTIDE SEQUENCE</scope>
</reference>
<name>A0A1P8KZX6_PLAOV</name>
<accession>A0A1P8KZX6</accession>
<protein>
    <submittedName>
        <fullName evidence="7">GT61_8</fullName>
    </submittedName>
</protein>
<dbReference type="PANTHER" id="PTHR20961:SF149">
    <property type="entry name" value="PROTEIN O-LINKED-MANNOSE BETA-1,4-N-ACETYLGLUCOSAMINYLTRANSFERASE 2-LIKE"/>
    <property type="match status" value="1"/>
</dbReference>
<dbReference type="EMBL" id="KY440073">
    <property type="protein sequence ID" value="APW77267.1"/>
    <property type="molecule type" value="mRNA"/>
</dbReference>
<dbReference type="Pfam" id="PF04577">
    <property type="entry name" value="Glyco_transf_61"/>
    <property type="match status" value="1"/>
</dbReference>
<dbReference type="GO" id="GO:0016763">
    <property type="term" value="F:pentosyltransferase activity"/>
    <property type="evidence" value="ECO:0007669"/>
    <property type="project" value="UniProtKB-ARBA"/>
</dbReference>
<evidence type="ECO:0000256" key="3">
    <source>
        <dbReference type="ARBA" id="ARBA00022679"/>
    </source>
</evidence>
<evidence type="ECO:0000313" key="7">
    <source>
        <dbReference type="EMBL" id="APW77267.1"/>
    </source>
</evidence>
<keyword evidence="2" id="KW-0328">Glycosyltransferase</keyword>
<organism evidence="7">
    <name type="scientific">Plantago ovata</name>
    <name type="common">Blond psyllium</name>
    <name type="synonym">Ispaghul</name>
    <dbReference type="NCBI Taxonomy" id="185002"/>
    <lineage>
        <taxon>Eukaryota</taxon>
        <taxon>Viridiplantae</taxon>
        <taxon>Streptophyta</taxon>
        <taxon>Embryophyta</taxon>
        <taxon>Tracheophyta</taxon>
        <taxon>Spermatophyta</taxon>
        <taxon>Magnoliopsida</taxon>
        <taxon>eudicotyledons</taxon>
        <taxon>Gunneridae</taxon>
        <taxon>Pentapetalae</taxon>
        <taxon>asterids</taxon>
        <taxon>lamiids</taxon>
        <taxon>Lamiales</taxon>
        <taxon>Plantaginaceae</taxon>
        <taxon>Plantagineae</taxon>
        <taxon>Plantago</taxon>
    </lineage>
</organism>